<evidence type="ECO:0000256" key="5">
    <source>
        <dbReference type="ARBA" id="ARBA00022927"/>
    </source>
</evidence>
<dbReference type="GO" id="GO:0015031">
    <property type="term" value="P:protein transport"/>
    <property type="evidence" value="ECO:0007669"/>
    <property type="project" value="UniProtKB-KW"/>
</dbReference>
<keyword evidence="11" id="KW-0969">Cilium</keyword>
<dbReference type="PANTHER" id="PTHR34982:SF1">
    <property type="entry name" value="FLAGELLAR ASSEMBLY PROTEIN FLIH"/>
    <property type="match status" value="1"/>
</dbReference>
<feature type="domain" description="Flagellar assembly protein FliH/Type III secretion system HrpE" evidence="10">
    <location>
        <begin position="126"/>
        <end position="250"/>
    </location>
</feature>
<reference evidence="11 12" key="1">
    <citation type="submission" date="2017-06" db="EMBL/GenBank/DDBJ databases">
        <title>the draft geome sequence of Illustriluteabacillus marina B3227.</title>
        <authorList>
            <person name="He R.-H."/>
            <person name="Du Z.-J."/>
        </authorList>
    </citation>
    <scope>NUCLEOTIDE SEQUENCE [LARGE SCALE GENOMIC DNA]</scope>
    <source>
        <strain evidence="11 12">B3227</strain>
    </source>
</reference>
<keyword evidence="6" id="KW-1006">Bacterial flagellum protein export</keyword>
<dbReference type="GO" id="GO:0005829">
    <property type="term" value="C:cytosol"/>
    <property type="evidence" value="ECO:0007669"/>
    <property type="project" value="TreeGrafter"/>
</dbReference>
<evidence type="ECO:0000313" key="11">
    <source>
        <dbReference type="EMBL" id="PKR78619.1"/>
    </source>
</evidence>
<evidence type="ECO:0000256" key="1">
    <source>
        <dbReference type="ARBA" id="ARBA00003041"/>
    </source>
</evidence>
<organism evidence="11 12">
    <name type="scientific">Halalkalibacillus sediminis</name>
    <dbReference type="NCBI Taxonomy" id="2018042"/>
    <lineage>
        <taxon>Bacteria</taxon>
        <taxon>Bacillati</taxon>
        <taxon>Bacillota</taxon>
        <taxon>Bacilli</taxon>
        <taxon>Bacillales</taxon>
        <taxon>Bacillaceae</taxon>
        <taxon>Halalkalibacillus</taxon>
    </lineage>
</organism>
<keyword evidence="3" id="KW-0813">Transport</keyword>
<keyword evidence="11" id="KW-0282">Flagellum</keyword>
<evidence type="ECO:0000256" key="4">
    <source>
        <dbReference type="ARBA" id="ARBA00022795"/>
    </source>
</evidence>
<keyword evidence="5" id="KW-0653">Protein transport</keyword>
<dbReference type="Pfam" id="PF02108">
    <property type="entry name" value="FliH"/>
    <property type="match status" value="1"/>
</dbReference>
<sequence length="267" mass="30330">MAEVTISLSNLNRLKEESNQGGKVIRIKPVIPRAEQNDSSGAPDDKNVEEDIQQRLLDAQKELEEAEKKAAQMIDEANQQIEQNKKDLEKEIEQKLNDASQEGYEKGFQKGMNEAETTYENLLQEANDLVDETKTFYFEKLSGAEEDILKLALNSANKIVQQRLEEDESSFVEIIKHAVQEVMNHSEISVYVNPDSYQFVLKHQDSIEQIIPGHGKLWIYPKRDLPEYGCLIESPYGTIDASVDTQLKELEKQLNNLLKGEASSETS</sequence>
<evidence type="ECO:0000256" key="2">
    <source>
        <dbReference type="ARBA" id="ARBA00006602"/>
    </source>
</evidence>
<name>A0A2I0QWD9_9BACI</name>
<keyword evidence="8" id="KW-0175">Coiled coil</keyword>
<evidence type="ECO:0000256" key="3">
    <source>
        <dbReference type="ARBA" id="ARBA00022448"/>
    </source>
</evidence>
<dbReference type="InterPro" id="IPR051472">
    <property type="entry name" value="T3SS_Stator/FliH"/>
</dbReference>
<evidence type="ECO:0000256" key="8">
    <source>
        <dbReference type="SAM" id="Coils"/>
    </source>
</evidence>
<accession>A0A2I0QWD9</accession>
<keyword evidence="11" id="KW-0966">Cell projection</keyword>
<evidence type="ECO:0000313" key="12">
    <source>
        <dbReference type="Proteomes" id="UP000243524"/>
    </source>
</evidence>
<dbReference type="AlphaFoldDB" id="A0A2I0QWD9"/>
<feature type="coiled-coil region" evidence="8">
    <location>
        <begin position="49"/>
        <end position="132"/>
    </location>
</feature>
<dbReference type="Proteomes" id="UP000243524">
    <property type="component" value="Unassembled WGS sequence"/>
</dbReference>
<feature type="region of interest" description="Disordered" evidence="9">
    <location>
        <begin position="1"/>
        <end position="48"/>
    </location>
</feature>
<proteinExistence type="inferred from homology"/>
<comment type="caution">
    <text evidence="11">The sequence shown here is derived from an EMBL/GenBank/DDBJ whole genome shotgun (WGS) entry which is preliminary data.</text>
</comment>
<protein>
    <recommendedName>
        <fullName evidence="7">Flagellar assembly protein FliH</fullName>
    </recommendedName>
</protein>
<comment type="function">
    <text evidence="1">Needed for flagellar regrowth and assembly.</text>
</comment>
<keyword evidence="4" id="KW-1005">Bacterial flagellum biogenesis</keyword>
<dbReference type="PANTHER" id="PTHR34982">
    <property type="entry name" value="YOP PROTEINS TRANSLOCATION PROTEIN L"/>
    <property type="match status" value="1"/>
</dbReference>
<dbReference type="NCBIfam" id="TIGR03825">
    <property type="entry name" value="FliH_bacil"/>
    <property type="match status" value="1"/>
</dbReference>
<keyword evidence="12" id="KW-1185">Reference proteome</keyword>
<evidence type="ECO:0000256" key="7">
    <source>
        <dbReference type="NCBIfam" id="TIGR03825"/>
    </source>
</evidence>
<dbReference type="EMBL" id="PJNH01000001">
    <property type="protein sequence ID" value="PKR78619.1"/>
    <property type="molecule type" value="Genomic_DNA"/>
</dbReference>
<dbReference type="InterPro" id="IPR022524">
    <property type="entry name" value="FliH_Bacilli"/>
</dbReference>
<feature type="compositionally biased region" description="Polar residues" evidence="9">
    <location>
        <begin position="1"/>
        <end position="12"/>
    </location>
</feature>
<evidence type="ECO:0000256" key="9">
    <source>
        <dbReference type="SAM" id="MobiDB-lite"/>
    </source>
</evidence>
<dbReference type="GO" id="GO:0044781">
    <property type="term" value="P:bacterial-type flagellum organization"/>
    <property type="evidence" value="ECO:0007669"/>
    <property type="project" value="UniProtKB-KW"/>
</dbReference>
<gene>
    <name evidence="11" type="primary">fliH</name>
    <name evidence="11" type="ORF">CEY16_02360</name>
</gene>
<dbReference type="InterPro" id="IPR018035">
    <property type="entry name" value="Flagellar_FliH/T3SS_HrpE"/>
</dbReference>
<evidence type="ECO:0000259" key="10">
    <source>
        <dbReference type="Pfam" id="PF02108"/>
    </source>
</evidence>
<evidence type="ECO:0000256" key="6">
    <source>
        <dbReference type="ARBA" id="ARBA00023225"/>
    </source>
</evidence>
<comment type="similarity">
    <text evidence="2">Belongs to the FliH family.</text>
</comment>